<dbReference type="AlphaFoldDB" id="A0A167PP16"/>
<sequence length="421" mass="46485">MFATLVVQRHAAHLYRAKSPIIKPINELSLRAFHGRPSSYSVAVIVRGGRLYATVPDAAARQTSKPAGIPLPEGKKKAKVELRPSPKLPETPSIAALSSVSNAPPPPSATTSTATAASKAADLKPLPATPSTAETPQSKGLRSSIDQAIADVLKASREGQIAAIDPNLPWALRMLKWGLELGKFYFRGLKRVLEHRKIVGEIGRRCQEEGRERTWREERFVQLYRSDRLKLVPFIITLLLLEEAIPLIVIWAPFMLPSTCILTSQQERMEANRLAKHRAGLTSLGAALSVDRMEGRNVALATSIPELEPDLVKALCGTLSLRTYLPTPFLRQRLSSRLSHITADDALLRPALPSLDVHELQQAVTERGGLAAGVAEEDLRMWLSRWLKRAATKTEAEMVDPAKQRVGLLLDYAWKQWESRA</sequence>
<comment type="subcellular location">
    <subcellularLocation>
        <location evidence="1">Mitochondrion inner membrane</location>
        <topology evidence="1">Single-pass membrane protein</topology>
    </subcellularLocation>
</comment>
<protein>
    <recommendedName>
        <fullName evidence="9">Letm1 RBD domain-containing protein</fullName>
    </recommendedName>
</protein>
<dbReference type="InterPro" id="IPR033122">
    <property type="entry name" value="LETM1-like_RBD"/>
</dbReference>
<dbReference type="Proteomes" id="UP000076738">
    <property type="component" value="Unassembled WGS sequence"/>
</dbReference>
<organism evidence="10 11">
    <name type="scientific">Calocera viscosa (strain TUFC12733)</name>
    <dbReference type="NCBI Taxonomy" id="1330018"/>
    <lineage>
        <taxon>Eukaryota</taxon>
        <taxon>Fungi</taxon>
        <taxon>Dikarya</taxon>
        <taxon>Basidiomycota</taxon>
        <taxon>Agaricomycotina</taxon>
        <taxon>Dacrymycetes</taxon>
        <taxon>Dacrymycetales</taxon>
        <taxon>Dacrymycetaceae</taxon>
        <taxon>Calocera</taxon>
    </lineage>
</organism>
<dbReference type="OrthoDB" id="73691at2759"/>
<dbReference type="GO" id="GO:0030003">
    <property type="term" value="P:intracellular monoatomic cation homeostasis"/>
    <property type="evidence" value="ECO:0007669"/>
    <property type="project" value="TreeGrafter"/>
</dbReference>
<evidence type="ECO:0000313" key="10">
    <source>
        <dbReference type="EMBL" id="KZO98992.1"/>
    </source>
</evidence>
<evidence type="ECO:0000256" key="5">
    <source>
        <dbReference type="ARBA" id="ARBA00023128"/>
    </source>
</evidence>
<feature type="domain" description="Letm1 RBD" evidence="9">
    <location>
        <begin position="228"/>
        <end position="421"/>
    </location>
</feature>
<name>A0A167PP16_CALVF</name>
<accession>A0A167PP16</accession>
<proteinExistence type="predicted"/>
<evidence type="ECO:0000256" key="7">
    <source>
        <dbReference type="PROSITE-ProRule" id="PRU01094"/>
    </source>
</evidence>
<feature type="compositionally biased region" description="Low complexity" evidence="8">
    <location>
        <begin position="109"/>
        <end position="120"/>
    </location>
</feature>
<feature type="region of interest" description="Disordered" evidence="8">
    <location>
        <begin position="59"/>
        <end position="142"/>
    </location>
</feature>
<keyword evidence="3" id="KW-0999">Mitochondrion inner membrane</keyword>
<feature type="compositionally biased region" description="Polar residues" evidence="8">
    <location>
        <begin position="129"/>
        <end position="142"/>
    </location>
</feature>
<keyword evidence="4" id="KW-1133">Transmembrane helix</keyword>
<dbReference type="EMBL" id="KV417273">
    <property type="protein sequence ID" value="KZO98992.1"/>
    <property type="molecule type" value="Genomic_DNA"/>
</dbReference>
<dbReference type="STRING" id="1330018.A0A167PP16"/>
<keyword evidence="5 7" id="KW-0496">Mitochondrion</keyword>
<gene>
    <name evidence="10" type="ORF">CALVIDRAFT_534535</name>
</gene>
<evidence type="ECO:0000256" key="1">
    <source>
        <dbReference type="ARBA" id="ARBA00004434"/>
    </source>
</evidence>
<keyword evidence="11" id="KW-1185">Reference proteome</keyword>
<dbReference type="PANTHER" id="PTHR14009">
    <property type="entry name" value="LEUCINE ZIPPER-EF-HAND CONTAINING TRANSMEMBRANE PROTEIN"/>
    <property type="match status" value="1"/>
</dbReference>
<evidence type="ECO:0000256" key="6">
    <source>
        <dbReference type="ARBA" id="ARBA00023136"/>
    </source>
</evidence>
<evidence type="ECO:0000256" key="4">
    <source>
        <dbReference type="ARBA" id="ARBA00022989"/>
    </source>
</evidence>
<evidence type="ECO:0000313" key="11">
    <source>
        <dbReference type="Proteomes" id="UP000076738"/>
    </source>
</evidence>
<evidence type="ECO:0000256" key="2">
    <source>
        <dbReference type="ARBA" id="ARBA00022692"/>
    </source>
</evidence>
<dbReference type="PANTHER" id="PTHR14009:SF13">
    <property type="entry name" value="LETM1 DOMAIN-CONTAINING PROTEIN 1"/>
    <property type="match status" value="1"/>
</dbReference>
<evidence type="ECO:0000256" key="8">
    <source>
        <dbReference type="SAM" id="MobiDB-lite"/>
    </source>
</evidence>
<keyword evidence="6" id="KW-0472">Membrane</keyword>
<evidence type="ECO:0000256" key="3">
    <source>
        <dbReference type="ARBA" id="ARBA00022792"/>
    </source>
</evidence>
<dbReference type="Pfam" id="PF07766">
    <property type="entry name" value="LETM1_RBD"/>
    <property type="match status" value="1"/>
</dbReference>
<feature type="compositionally biased region" description="Basic and acidic residues" evidence="8">
    <location>
        <begin position="73"/>
        <end position="84"/>
    </location>
</feature>
<evidence type="ECO:0000259" key="9">
    <source>
        <dbReference type="PROSITE" id="PS51758"/>
    </source>
</evidence>
<dbReference type="PROSITE" id="PS51758">
    <property type="entry name" value="LETM1_RBD"/>
    <property type="match status" value="1"/>
</dbReference>
<reference evidence="10 11" key="1">
    <citation type="journal article" date="2016" name="Mol. Biol. Evol.">
        <title>Comparative Genomics of Early-Diverging Mushroom-Forming Fungi Provides Insights into the Origins of Lignocellulose Decay Capabilities.</title>
        <authorList>
            <person name="Nagy L.G."/>
            <person name="Riley R."/>
            <person name="Tritt A."/>
            <person name="Adam C."/>
            <person name="Daum C."/>
            <person name="Floudas D."/>
            <person name="Sun H."/>
            <person name="Yadav J.S."/>
            <person name="Pangilinan J."/>
            <person name="Larsson K.H."/>
            <person name="Matsuura K."/>
            <person name="Barry K."/>
            <person name="Labutti K."/>
            <person name="Kuo R."/>
            <person name="Ohm R.A."/>
            <person name="Bhattacharya S.S."/>
            <person name="Shirouzu T."/>
            <person name="Yoshinaga Y."/>
            <person name="Martin F.M."/>
            <person name="Grigoriev I.V."/>
            <person name="Hibbett D.S."/>
        </authorList>
    </citation>
    <scope>NUCLEOTIDE SEQUENCE [LARGE SCALE GENOMIC DNA]</scope>
    <source>
        <strain evidence="10 11">TUFC12733</strain>
    </source>
</reference>
<dbReference type="GO" id="GO:0043022">
    <property type="term" value="F:ribosome binding"/>
    <property type="evidence" value="ECO:0007669"/>
    <property type="project" value="InterPro"/>
</dbReference>
<dbReference type="GO" id="GO:0005743">
    <property type="term" value="C:mitochondrial inner membrane"/>
    <property type="evidence" value="ECO:0007669"/>
    <property type="project" value="UniProtKB-SubCell"/>
</dbReference>
<dbReference type="InterPro" id="IPR044202">
    <property type="entry name" value="LETM1/MDM38-like"/>
</dbReference>
<keyword evidence="2" id="KW-0812">Transmembrane</keyword>